<evidence type="ECO:0000256" key="2">
    <source>
        <dbReference type="ARBA" id="ARBA00022490"/>
    </source>
</evidence>
<evidence type="ECO:0000259" key="9">
    <source>
        <dbReference type="SMART" id="SM00977"/>
    </source>
</evidence>
<sequence length="436" mass="47180">MLTDKVLDWCRAQRLLAPGDAVTVALSGGADSVALLHVLLHLPLSLTVSAVHFNHHLRGAESDRDETFCRDLCATWNVPLRCGGADVSALAQLWGTGVETAARKARYDFFGSSETIATAHHSDDNLETLLLHLIRGSALRGLGGIPPRRGNIIRPLLCTNRQEILDYLTEHHLPHVEDGTNAVPLCGRNRLRLDVIPALYRENPSVSRAALSTSLLLREDEALLEDLAHRLLETAAAADGWQVAPLEEAPRPLRLRALRQLLEETGARDLSLRHLEAAEALLTAGPSSSLDLPGVTLRRQYGLLCTTVPVSVPLAPAPLPLGGVLPLPDGRTLHCDGPHPYVPAPGLHLVLDTPPLVRSRRSGDRLHRSGGTKSVKALLIDKKIPAPLRDGIPVLEVDGRIAAVWGVGADPAFLPRPGQRCYTINLYTKEGEVQIL</sequence>
<dbReference type="SUPFAM" id="SSF52402">
    <property type="entry name" value="Adenine nucleotide alpha hydrolases-like"/>
    <property type="match status" value="1"/>
</dbReference>
<dbReference type="InterPro" id="IPR012094">
    <property type="entry name" value="tRNA_Ile_lys_synt"/>
</dbReference>
<dbReference type="Pfam" id="PF11734">
    <property type="entry name" value="TilS_C"/>
    <property type="match status" value="1"/>
</dbReference>
<keyword evidence="2 8" id="KW-0963">Cytoplasm</keyword>
<protein>
    <recommendedName>
        <fullName evidence="8">tRNA(Ile)-lysidine synthase</fullName>
        <ecNumber evidence="8">6.3.4.19</ecNumber>
    </recommendedName>
    <alternativeName>
        <fullName evidence="8">tRNA(Ile)-2-lysyl-cytidine synthase</fullName>
    </alternativeName>
    <alternativeName>
        <fullName evidence="8">tRNA(Ile)-lysidine synthetase</fullName>
    </alternativeName>
</protein>
<dbReference type="EC" id="6.3.4.19" evidence="8"/>
<keyword evidence="5 8" id="KW-0547">Nucleotide-binding</keyword>
<evidence type="ECO:0000256" key="6">
    <source>
        <dbReference type="ARBA" id="ARBA00022840"/>
    </source>
</evidence>
<keyword evidence="3 8" id="KW-0436">Ligase</keyword>
<dbReference type="PANTHER" id="PTHR43033">
    <property type="entry name" value="TRNA(ILE)-LYSIDINE SYNTHASE-RELATED"/>
    <property type="match status" value="1"/>
</dbReference>
<dbReference type="PANTHER" id="PTHR43033:SF1">
    <property type="entry name" value="TRNA(ILE)-LYSIDINE SYNTHASE-RELATED"/>
    <property type="match status" value="1"/>
</dbReference>
<dbReference type="InterPro" id="IPR015262">
    <property type="entry name" value="tRNA_Ile_lys_synt_subst-bd"/>
</dbReference>
<reference evidence="10" key="1">
    <citation type="submission" date="2020-10" db="EMBL/GenBank/DDBJ databases">
        <authorList>
            <person name="Gilroy R."/>
        </authorList>
    </citation>
    <scope>NUCLEOTIDE SEQUENCE</scope>
    <source>
        <strain evidence="10">ChiBcec16-1751</strain>
    </source>
</reference>
<dbReference type="AlphaFoldDB" id="A0A9D1JT10"/>
<comment type="similarity">
    <text evidence="8">Belongs to the tRNA(Ile)-lysidine synthase family.</text>
</comment>
<dbReference type="Gene3D" id="3.40.50.620">
    <property type="entry name" value="HUPs"/>
    <property type="match status" value="1"/>
</dbReference>
<dbReference type="HAMAP" id="MF_01161">
    <property type="entry name" value="tRNA_Ile_lys_synt"/>
    <property type="match status" value="1"/>
</dbReference>
<evidence type="ECO:0000256" key="5">
    <source>
        <dbReference type="ARBA" id="ARBA00022741"/>
    </source>
</evidence>
<comment type="subcellular location">
    <subcellularLocation>
        <location evidence="1 8">Cytoplasm</location>
    </subcellularLocation>
</comment>
<comment type="domain">
    <text evidence="8">The N-terminal region contains the highly conserved SGGXDS motif, predicted to be a P-loop motif involved in ATP binding.</text>
</comment>
<dbReference type="SUPFAM" id="SSF82829">
    <property type="entry name" value="MesJ substrate recognition domain-like"/>
    <property type="match status" value="1"/>
</dbReference>
<evidence type="ECO:0000256" key="4">
    <source>
        <dbReference type="ARBA" id="ARBA00022694"/>
    </source>
</evidence>
<accession>A0A9D1JT10</accession>
<feature type="domain" description="Lysidine-tRNA(Ile) synthetase C-terminal" evidence="9">
    <location>
        <begin position="355"/>
        <end position="426"/>
    </location>
</feature>
<dbReference type="Proteomes" id="UP000886741">
    <property type="component" value="Unassembled WGS sequence"/>
</dbReference>
<evidence type="ECO:0000256" key="1">
    <source>
        <dbReference type="ARBA" id="ARBA00004496"/>
    </source>
</evidence>
<name>A0A9D1JT10_9FIRM</name>
<feature type="binding site" evidence="8">
    <location>
        <begin position="27"/>
        <end position="32"/>
    </location>
    <ligand>
        <name>ATP</name>
        <dbReference type="ChEBI" id="CHEBI:30616"/>
    </ligand>
</feature>
<dbReference type="InterPro" id="IPR011063">
    <property type="entry name" value="TilS/TtcA_N"/>
</dbReference>
<dbReference type="Pfam" id="PF01171">
    <property type="entry name" value="ATP_bind_3"/>
    <property type="match status" value="1"/>
</dbReference>
<dbReference type="GO" id="GO:0005524">
    <property type="term" value="F:ATP binding"/>
    <property type="evidence" value="ECO:0007669"/>
    <property type="project" value="UniProtKB-UniRule"/>
</dbReference>
<comment type="catalytic activity">
    <reaction evidence="7 8">
        <text>cytidine(34) in tRNA(Ile2) + L-lysine + ATP = lysidine(34) in tRNA(Ile2) + AMP + diphosphate + H(+)</text>
        <dbReference type="Rhea" id="RHEA:43744"/>
        <dbReference type="Rhea" id="RHEA-COMP:10625"/>
        <dbReference type="Rhea" id="RHEA-COMP:10670"/>
        <dbReference type="ChEBI" id="CHEBI:15378"/>
        <dbReference type="ChEBI" id="CHEBI:30616"/>
        <dbReference type="ChEBI" id="CHEBI:32551"/>
        <dbReference type="ChEBI" id="CHEBI:33019"/>
        <dbReference type="ChEBI" id="CHEBI:82748"/>
        <dbReference type="ChEBI" id="CHEBI:83665"/>
        <dbReference type="ChEBI" id="CHEBI:456215"/>
        <dbReference type="EC" id="6.3.4.19"/>
    </reaction>
</comment>
<gene>
    <name evidence="8 10" type="primary">tilS</name>
    <name evidence="10" type="ORF">IAA83_05735</name>
</gene>
<dbReference type="Gene3D" id="1.20.59.20">
    <property type="match status" value="1"/>
</dbReference>
<dbReference type="Pfam" id="PF09179">
    <property type="entry name" value="TilS"/>
    <property type="match status" value="1"/>
</dbReference>
<proteinExistence type="inferred from homology"/>
<dbReference type="NCBIfam" id="TIGR02432">
    <property type="entry name" value="lysidine_TilS_N"/>
    <property type="match status" value="1"/>
</dbReference>
<keyword evidence="4 8" id="KW-0819">tRNA processing</keyword>
<evidence type="ECO:0000313" key="10">
    <source>
        <dbReference type="EMBL" id="HIS64855.1"/>
    </source>
</evidence>
<evidence type="ECO:0000256" key="7">
    <source>
        <dbReference type="ARBA" id="ARBA00048539"/>
    </source>
</evidence>
<dbReference type="EMBL" id="DVJJ01000087">
    <property type="protein sequence ID" value="HIS64855.1"/>
    <property type="molecule type" value="Genomic_DNA"/>
</dbReference>
<evidence type="ECO:0000256" key="8">
    <source>
        <dbReference type="HAMAP-Rule" id="MF_01161"/>
    </source>
</evidence>
<dbReference type="SUPFAM" id="SSF56037">
    <property type="entry name" value="PheT/TilS domain"/>
    <property type="match status" value="1"/>
</dbReference>
<comment type="caution">
    <text evidence="10">The sequence shown here is derived from an EMBL/GenBank/DDBJ whole genome shotgun (WGS) entry which is preliminary data.</text>
</comment>
<evidence type="ECO:0000313" key="11">
    <source>
        <dbReference type="Proteomes" id="UP000886741"/>
    </source>
</evidence>
<dbReference type="GO" id="GO:0032267">
    <property type="term" value="F:tRNA(Ile)-lysidine synthase activity"/>
    <property type="evidence" value="ECO:0007669"/>
    <property type="project" value="UniProtKB-EC"/>
</dbReference>
<evidence type="ECO:0000256" key="3">
    <source>
        <dbReference type="ARBA" id="ARBA00022598"/>
    </source>
</evidence>
<organism evidence="10 11">
    <name type="scientific">Candidatus Avoscillospira avistercoris</name>
    <dbReference type="NCBI Taxonomy" id="2840707"/>
    <lineage>
        <taxon>Bacteria</taxon>
        <taxon>Bacillati</taxon>
        <taxon>Bacillota</taxon>
        <taxon>Clostridia</taxon>
        <taxon>Eubacteriales</taxon>
        <taxon>Oscillospiraceae</taxon>
        <taxon>Oscillospiraceae incertae sedis</taxon>
        <taxon>Candidatus Avoscillospira</taxon>
    </lineage>
</organism>
<dbReference type="SMART" id="SM00977">
    <property type="entry name" value="TilS_C"/>
    <property type="match status" value="1"/>
</dbReference>
<keyword evidence="6 8" id="KW-0067">ATP-binding</keyword>
<dbReference type="InterPro" id="IPR012795">
    <property type="entry name" value="tRNA_Ile_lys_synt_N"/>
</dbReference>
<dbReference type="GO" id="GO:0005737">
    <property type="term" value="C:cytoplasm"/>
    <property type="evidence" value="ECO:0007669"/>
    <property type="project" value="UniProtKB-SubCell"/>
</dbReference>
<comment type="function">
    <text evidence="8">Ligates lysine onto the cytidine present at position 34 of the AUA codon-specific tRNA(Ile) that contains the anticodon CAU, in an ATP-dependent manner. Cytidine is converted to lysidine, thus changing the amino acid specificity of the tRNA from methionine to isoleucine.</text>
</comment>
<dbReference type="InterPro" id="IPR014729">
    <property type="entry name" value="Rossmann-like_a/b/a_fold"/>
</dbReference>
<dbReference type="InterPro" id="IPR012796">
    <property type="entry name" value="Lysidine-tRNA-synth_C"/>
</dbReference>
<dbReference type="NCBIfam" id="TIGR02433">
    <property type="entry name" value="lysidine_TilS_C"/>
    <property type="match status" value="1"/>
</dbReference>
<dbReference type="CDD" id="cd01992">
    <property type="entry name" value="TilS_N"/>
    <property type="match status" value="1"/>
</dbReference>
<dbReference type="GO" id="GO:0006400">
    <property type="term" value="P:tRNA modification"/>
    <property type="evidence" value="ECO:0007669"/>
    <property type="project" value="UniProtKB-UniRule"/>
</dbReference>
<reference evidence="10" key="2">
    <citation type="journal article" date="2021" name="PeerJ">
        <title>Extensive microbial diversity within the chicken gut microbiome revealed by metagenomics and culture.</title>
        <authorList>
            <person name="Gilroy R."/>
            <person name="Ravi A."/>
            <person name="Getino M."/>
            <person name="Pursley I."/>
            <person name="Horton D.L."/>
            <person name="Alikhan N.F."/>
            <person name="Baker D."/>
            <person name="Gharbi K."/>
            <person name="Hall N."/>
            <person name="Watson M."/>
            <person name="Adriaenssens E.M."/>
            <person name="Foster-Nyarko E."/>
            <person name="Jarju S."/>
            <person name="Secka A."/>
            <person name="Antonio M."/>
            <person name="Oren A."/>
            <person name="Chaudhuri R.R."/>
            <person name="La Ragione R."/>
            <person name="Hildebrand F."/>
            <person name="Pallen M.J."/>
        </authorList>
    </citation>
    <scope>NUCLEOTIDE SEQUENCE</scope>
    <source>
        <strain evidence="10">ChiBcec16-1751</strain>
    </source>
</reference>